<feature type="region of interest" description="Disordered" evidence="3">
    <location>
        <begin position="331"/>
        <end position="479"/>
    </location>
</feature>
<keyword evidence="2" id="KW-0779">Telomere</keyword>
<dbReference type="EMBL" id="GBHO01041297">
    <property type="protein sequence ID" value="JAG02307.1"/>
    <property type="molecule type" value="Transcribed_RNA"/>
</dbReference>
<keyword evidence="1 2" id="KW-0539">Nucleus</keyword>
<feature type="compositionally biased region" description="Basic and acidic residues" evidence="3">
    <location>
        <begin position="427"/>
        <end position="438"/>
    </location>
</feature>
<dbReference type="GO" id="GO:0031848">
    <property type="term" value="P:protection from non-homologous end joining at telomere"/>
    <property type="evidence" value="ECO:0007669"/>
    <property type="project" value="TreeGrafter"/>
</dbReference>
<feature type="compositionally biased region" description="Basic and acidic residues" evidence="3">
    <location>
        <begin position="358"/>
        <end position="372"/>
    </location>
</feature>
<evidence type="ECO:0000313" key="9">
    <source>
        <dbReference type="EMBL" id="JAG02307.1"/>
    </source>
</evidence>
<dbReference type="Gene3D" id="3.40.50.10190">
    <property type="entry name" value="BRCT domain"/>
    <property type="match status" value="1"/>
</dbReference>
<reference evidence="10" key="1">
    <citation type="journal article" date="2014" name="PLoS ONE">
        <title>Transcriptome-Based Identification of ABC Transporters in the Western Tarnished Plant Bug Lygus hesperus.</title>
        <authorList>
            <person name="Hull J.J."/>
            <person name="Chaney K."/>
            <person name="Geib S.M."/>
            <person name="Fabrick J.A."/>
            <person name="Brent C.S."/>
            <person name="Walsh D."/>
            <person name="Lavine L.C."/>
        </authorList>
    </citation>
    <scope>NUCLEOTIDE SEQUENCE</scope>
</reference>
<dbReference type="EMBL" id="GBRD01003377">
    <property type="protein sequence ID" value="JAG62444.1"/>
    <property type="molecule type" value="Transcribed_RNA"/>
</dbReference>
<dbReference type="Pfam" id="PF08914">
    <property type="entry name" value="Myb_Rap1"/>
    <property type="match status" value="1"/>
</dbReference>
<dbReference type="PANTHER" id="PTHR16466">
    <property type="entry name" value="TELOMERE REPEAT-BINDING FACTOR 2-INTERACTING PROTEIN 1"/>
    <property type="match status" value="1"/>
</dbReference>
<dbReference type="EMBL" id="GBHO01041302">
    <property type="protein sequence ID" value="JAG02302.1"/>
    <property type="molecule type" value="Transcribed_RNA"/>
</dbReference>
<name>A0A0A9W728_LYGHE</name>
<keyword evidence="2" id="KW-0805">Transcription regulation</keyword>
<dbReference type="EMBL" id="GBRD01003375">
    <property type="protein sequence ID" value="JAG62446.1"/>
    <property type="molecule type" value="Transcribed_RNA"/>
</dbReference>
<feature type="region of interest" description="Disordered" evidence="3">
    <location>
        <begin position="194"/>
        <end position="216"/>
    </location>
</feature>
<dbReference type="GO" id="GO:0042162">
    <property type="term" value="F:telomeric DNA binding"/>
    <property type="evidence" value="ECO:0007669"/>
    <property type="project" value="TreeGrafter"/>
</dbReference>
<feature type="domain" description="TERF2-interacting telomeric protein 1 Myb" evidence="4">
    <location>
        <begin position="720"/>
        <end position="774"/>
    </location>
</feature>
<evidence type="ECO:0000313" key="7">
    <source>
        <dbReference type="EMBL" id="JAG02304.1"/>
    </source>
</evidence>
<feature type="region of interest" description="Disordered" evidence="3">
    <location>
        <begin position="787"/>
        <end position="814"/>
    </location>
</feature>
<dbReference type="GO" id="GO:0006355">
    <property type="term" value="P:regulation of DNA-templated transcription"/>
    <property type="evidence" value="ECO:0007669"/>
    <property type="project" value="UniProtKB-UniRule"/>
</dbReference>
<feature type="compositionally biased region" description="Polar residues" evidence="3">
    <location>
        <begin position="402"/>
        <end position="413"/>
    </location>
</feature>
<dbReference type="AlphaFoldDB" id="A0A0A9W728"/>
<evidence type="ECO:0000313" key="5">
    <source>
        <dbReference type="EMBL" id="JAG02302.1"/>
    </source>
</evidence>
<organism evidence="10">
    <name type="scientific">Lygus hesperus</name>
    <name type="common">Western plant bug</name>
    <dbReference type="NCBI Taxonomy" id="30085"/>
    <lineage>
        <taxon>Eukaryota</taxon>
        <taxon>Metazoa</taxon>
        <taxon>Ecdysozoa</taxon>
        <taxon>Arthropoda</taxon>
        <taxon>Hexapoda</taxon>
        <taxon>Insecta</taxon>
        <taxon>Pterygota</taxon>
        <taxon>Neoptera</taxon>
        <taxon>Paraneoptera</taxon>
        <taxon>Hemiptera</taxon>
        <taxon>Heteroptera</taxon>
        <taxon>Panheteroptera</taxon>
        <taxon>Cimicomorpha</taxon>
        <taxon>Miridae</taxon>
        <taxon>Mirini</taxon>
        <taxon>Lygus</taxon>
    </lineage>
</organism>
<dbReference type="EMBL" id="GBHO01041295">
    <property type="protein sequence ID" value="JAG02309.1"/>
    <property type="molecule type" value="Transcribed_RNA"/>
</dbReference>
<dbReference type="GO" id="GO:0010833">
    <property type="term" value="P:telomere maintenance via telomere lengthening"/>
    <property type="evidence" value="ECO:0007669"/>
    <property type="project" value="UniProtKB-UniRule"/>
</dbReference>
<gene>
    <name evidence="10" type="primary">terf2ip_7</name>
    <name evidence="12" type="synonym">terf2ip_0</name>
    <name evidence="7" type="synonym">terf2ip_1</name>
    <name evidence="11" type="synonym">terf2ip_2</name>
    <name evidence="8" type="synonym">terf2ip_3</name>
    <name evidence="9" type="synonym">terf2ip_4</name>
    <name evidence="6" type="synonym">terf2ip_5</name>
    <name evidence="5" type="synonym">terf2ip_8</name>
    <name evidence="5" type="ORF">CM83_84177</name>
    <name evidence="6" type="ORF">CM83_84182</name>
    <name evidence="7" type="ORF">CM83_84188</name>
    <name evidence="12" type="ORF">CM83_84194</name>
    <name evidence="8" type="ORF">CM83_84200</name>
    <name evidence="9" type="ORF">CM83_84205</name>
    <name evidence="10" type="ORF">CM83_84210</name>
    <name evidence="11" type="ORF">CM83_84216</name>
</gene>
<evidence type="ECO:0000313" key="6">
    <source>
        <dbReference type="EMBL" id="JAG02303.1"/>
    </source>
</evidence>
<evidence type="ECO:0000256" key="3">
    <source>
        <dbReference type="SAM" id="MobiDB-lite"/>
    </source>
</evidence>
<dbReference type="EMBL" id="GBHO01041298">
    <property type="protein sequence ID" value="JAG02306.1"/>
    <property type="molecule type" value="Transcribed_RNA"/>
</dbReference>
<feature type="compositionally biased region" description="Basic and acidic residues" evidence="3">
    <location>
        <begin position="277"/>
        <end position="296"/>
    </location>
</feature>
<protein>
    <recommendedName>
        <fullName evidence="2">Telomeric repeat-binding factor 2-interacting protein 1</fullName>
        <shortName evidence="2">TERF2-interacting telomeric protein 1</shortName>
    </recommendedName>
    <alternativeName>
        <fullName evidence="2">Repressor/activator protein 1 homolog</fullName>
    </alternativeName>
</protein>
<comment type="function">
    <text evidence="2">Acts both as a regulator of telomere function and as a transcription regulator. Involved in the regulation of telomere length and protection as a component of the shelterin complex (telosome). Does not bind DNA directly: recruited to telomeric double-stranded 5'-TTAGGG-3' repeats via its interaction with terf2. Independently of its function in telomeres, also acts as a transcription regulator: recruited to extratelomeric 5'-TTAGGG-3' sites via its association with terf2 or other factors, and regulates gene expression.</text>
</comment>
<evidence type="ECO:0000313" key="12">
    <source>
        <dbReference type="EMBL" id="JAG22809.1"/>
    </source>
</evidence>
<keyword evidence="2" id="KW-0158">Chromosome</keyword>
<dbReference type="EMBL" id="GBHO01041301">
    <property type="protein sequence ID" value="JAG02303.1"/>
    <property type="molecule type" value="Transcribed_RNA"/>
</dbReference>
<comment type="similarity">
    <text evidence="2">Belongs to the RAP1 family.</text>
</comment>
<sequence length="814" mass="90951">MDVLPDIQLQVDKVLEVSNPALFCTKLGSPITFHLQVGEGEEHLIKSVKRTVNSFGGRYVKRYHQMTPYTALLVTDLGFKSREFNRPAVCVTYIGDCVHTNSLRNLNEYLHPWEDTYRWSKVDLFDVVYSLSKMFDCSLRNVLSQPFVPVSRASKNKTFVKQIDKPSKRRNDSESSELIIVSSEDEDLFINTESEAEKSHRSSIATTNMRSSSPAHVQRAVLLEEKSPNSEYSPITEDVLLGTLPVTTEKCQADDNTSSSKQSVSRPKIQPTSSRKVHQESPKVIRETMDRNHDMTNRNPIVLIHRLSENDIRNAISNFAEISRQIDPKVSAGCSKMSTRQSKCRKEAKKAPASNKGTVKDAVTEKPPEKSDPVSVENNKNSGAKGVAESLEPHVSPLAGANSHSDGSKSKSIASKPKNMKVQTKQNRTEHDAVESTRKRVQHQGSTHGPSRRDDTKRFSGNSAPSAAQKRSRKHIRAEPSKSIMVSCNSVPSCSGLQQGTARTFAEKPSENSHFSTVQKAKTFAGKPSGTLHPPTVQKKTCEDDQAESCLPIIVSSQSVLPCSALQPARTKTVTGELAEPSDPSALVKRNCTDPGPSCSRPGHSKDSASTAVKSGKRYLQLQISINNSRRVKQKQCKRESTEDELLPDGGLSSASDVQCVPREFPKLDITDESYTSHQNLANDRVSQHQSPSLGLMTPKEEKEEFEVIKKRGRGYQDRYRRNEKVALLKWLVDHKKFKNLRGVIVWREMERKKVLPGRSHESMKNHFLKHLVKDLDAYPFLTEEQKNKLKGQNGDSSDEDGFFYHASSHHFAK</sequence>
<reference evidence="13" key="3">
    <citation type="submission" date="2014-09" db="EMBL/GenBank/DDBJ databases">
        <authorList>
            <person name="Magalhaes I.L.F."/>
            <person name="Oliveira U."/>
            <person name="Santos F.R."/>
            <person name="Vidigal T.H.D.A."/>
            <person name="Brescovit A.D."/>
            <person name="Santos A.J."/>
        </authorList>
    </citation>
    <scope>NUCLEOTIDE SEQUENCE</scope>
</reference>
<keyword evidence="2" id="KW-0804">Transcription</keyword>
<accession>A0A0A9W728</accession>
<evidence type="ECO:0000259" key="4">
    <source>
        <dbReference type="Pfam" id="PF08914"/>
    </source>
</evidence>
<reference evidence="10" key="2">
    <citation type="submission" date="2014-07" db="EMBL/GenBank/DDBJ databases">
        <authorList>
            <person name="Hull J."/>
        </authorList>
    </citation>
    <scope>NUCLEOTIDE SEQUENCE</scope>
</reference>
<feature type="region of interest" description="Disordered" evidence="3">
    <location>
        <begin position="250"/>
        <end position="297"/>
    </location>
</feature>
<dbReference type="Gene3D" id="1.10.10.60">
    <property type="entry name" value="Homeodomain-like"/>
    <property type="match status" value="1"/>
</dbReference>
<feature type="region of interest" description="Disordered" evidence="3">
    <location>
        <begin position="578"/>
        <end position="613"/>
    </location>
</feature>
<evidence type="ECO:0000313" key="8">
    <source>
        <dbReference type="EMBL" id="JAG02306.1"/>
    </source>
</evidence>
<evidence type="ECO:0000313" key="10">
    <source>
        <dbReference type="EMBL" id="JAG02308.1"/>
    </source>
</evidence>
<dbReference type="EMBL" id="GBHO01041296">
    <property type="protein sequence ID" value="JAG02308.1"/>
    <property type="molecule type" value="Transcribed_RNA"/>
</dbReference>
<dbReference type="EMBL" id="GBRD01003376">
    <property type="protein sequence ID" value="JAG62445.1"/>
    <property type="molecule type" value="Transcribed_RNA"/>
</dbReference>
<dbReference type="InterPro" id="IPR015010">
    <property type="entry name" value="TERF2IP_Myb"/>
</dbReference>
<comment type="subcellular location">
    <subcellularLocation>
        <location evidence="2">Nucleus</location>
    </subcellularLocation>
    <subcellularLocation>
        <location evidence="2">Chromosome</location>
        <location evidence="2">Telomere</location>
    </subcellularLocation>
</comment>
<evidence type="ECO:0000313" key="11">
    <source>
        <dbReference type="EMBL" id="JAG02309.1"/>
    </source>
</evidence>
<keyword evidence="2" id="KW-0010">Activator</keyword>
<evidence type="ECO:0000256" key="2">
    <source>
        <dbReference type="RuleBase" id="RU367107"/>
    </source>
</evidence>
<evidence type="ECO:0000313" key="13">
    <source>
        <dbReference type="EMBL" id="JAG62443.1"/>
    </source>
</evidence>
<feature type="compositionally biased region" description="Polar residues" evidence="3">
    <location>
        <begin position="202"/>
        <end position="215"/>
    </location>
</feature>
<evidence type="ECO:0000256" key="1">
    <source>
        <dbReference type="ARBA" id="ARBA00023242"/>
    </source>
</evidence>
<dbReference type="GO" id="GO:0070187">
    <property type="term" value="C:shelterin complex"/>
    <property type="evidence" value="ECO:0007669"/>
    <property type="project" value="TreeGrafter"/>
</dbReference>
<comment type="subunit">
    <text evidence="2">Homodimer.</text>
</comment>
<feature type="compositionally biased region" description="Polar residues" evidence="3">
    <location>
        <begin position="250"/>
        <end position="274"/>
    </location>
</feature>
<dbReference type="PANTHER" id="PTHR16466:SF6">
    <property type="entry name" value="TELOMERIC REPEAT-BINDING FACTOR 2-INTERACTING PROTEIN 1"/>
    <property type="match status" value="1"/>
</dbReference>
<dbReference type="EMBL" id="GBHO01020795">
    <property type="protein sequence ID" value="JAG22809.1"/>
    <property type="molecule type" value="Transcribed_RNA"/>
</dbReference>
<dbReference type="EMBL" id="GBHO01041300">
    <property type="protein sequence ID" value="JAG02304.1"/>
    <property type="molecule type" value="Transcribed_RNA"/>
</dbReference>
<dbReference type="EMBL" id="GBRD01003378">
    <property type="protein sequence ID" value="JAG62443.1"/>
    <property type="molecule type" value="Transcribed_RNA"/>
</dbReference>
<dbReference type="InterPro" id="IPR039595">
    <property type="entry name" value="TE2IP/Rap1"/>
</dbReference>
<proteinExistence type="inferred from homology"/>
<dbReference type="InterPro" id="IPR036420">
    <property type="entry name" value="BRCT_dom_sf"/>
</dbReference>